<dbReference type="GO" id="GO:0006164">
    <property type="term" value="P:purine nucleotide biosynthetic process"/>
    <property type="evidence" value="ECO:0007669"/>
    <property type="project" value="UniProtKB-KW"/>
</dbReference>
<dbReference type="InterPro" id="IPR016185">
    <property type="entry name" value="PreATP-grasp_dom_sf"/>
</dbReference>
<dbReference type="GO" id="GO:0046872">
    <property type="term" value="F:metal ion binding"/>
    <property type="evidence" value="ECO:0007669"/>
    <property type="project" value="InterPro"/>
</dbReference>
<dbReference type="Gene3D" id="3.30.470.20">
    <property type="entry name" value="ATP-grasp fold, B domain"/>
    <property type="match status" value="1"/>
</dbReference>
<comment type="cofactor">
    <cofactor evidence="2">
        <name>Mg(2+)</name>
        <dbReference type="ChEBI" id="CHEBI:18420"/>
    </cofactor>
</comment>
<keyword evidence="4" id="KW-0658">Purine biosynthesis</keyword>
<accession>A0A2V1MZX5</accession>
<evidence type="ECO:0000259" key="9">
    <source>
        <dbReference type="PROSITE" id="PS50975"/>
    </source>
</evidence>
<keyword evidence="3 8" id="KW-0547">Nucleotide-binding</keyword>
<dbReference type="GO" id="GO:0005829">
    <property type="term" value="C:cytosol"/>
    <property type="evidence" value="ECO:0007669"/>
    <property type="project" value="TreeGrafter"/>
</dbReference>
<dbReference type="Gene3D" id="3.40.50.20">
    <property type="match status" value="1"/>
</dbReference>
<evidence type="ECO:0000256" key="1">
    <source>
        <dbReference type="ARBA" id="ARBA00001936"/>
    </source>
</evidence>
<evidence type="ECO:0000256" key="3">
    <source>
        <dbReference type="ARBA" id="ARBA00022741"/>
    </source>
</evidence>
<name>A0A2V1MZX5_9LACO</name>
<keyword evidence="6" id="KW-0464">Manganese</keyword>
<dbReference type="SUPFAM" id="SSF52440">
    <property type="entry name" value="PreATP-grasp domain"/>
    <property type="match status" value="1"/>
</dbReference>
<evidence type="ECO:0000256" key="8">
    <source>
        <dbReference type="PROSITE-ProRule" id="PRU00409"/>
    </source>
</evidence>
<dbReference type="AlphaFoldDB" id="A0A2V1MZX5"/>
<dbReference type="Pfam" id="PF22660">
    <property type="entry name" value="RS_preATP-grasp-like"/>
    <property type="match status" value="1"/>
</dbReference>
<comment type="caution">
    <text evidence="10">The sequence shown here is derived from an EMBL/GenBank/DDBJ whole genome shotgun (WGS) entry which is preliminary data.</text>
</comment>
<proteinExistence type="predicted"/>
<dbReference type="OrthoDB" id="9804625at2"/>
<comment type="pathway">
    <text evidence="7">Purine metabolism.</text>
</comment>
<dbReference type="PANTHER" id="PTHR11609:SF5">
    <property type="entry name" value="PHOSPHORIBOSYLAMINOIMIDAZOLE CARBOXYLASE"/>
    <property type="match status" value="1"/>
</dbReference>
<dbReference type="PROSITE" id="PS50975">
    <property type="entry name" value="ATP_GRASP"/>
    <property type="match status" value="1"/>
</dbReference>
<dbReference type="InterPro" id="IPR013815">
    <property type="entry name" value="ATP_grasp_subdomain_1"/>
</dbReference>
<organism evidence="10 11">
    <name type="scientific">Levilactobacillus bambusae</name>
    <dbReference type="NCBI Taxonomy" id="2024736"/>
    <lineage>
        <taxon>Bacteria</taxon>
        <taxon>Bacillati</taxon>
        <taxon>Bacillota</taxon>
        <taxon>Bacilli</taxon>
        <taxon>Lactobacillales</taxon>
        <taxon>Lactobacillaceae</taxon>
        <taxon>Levilactobacillus</taxon>
    </lineage>
</organism>
<evidence type="ECO:0000313" key="11">
    <source>
        <dbReference type="Proteomes" id="UP000245080"/>
    </source>
</evidence>
<evidence type="ECO:0000313" key="10">
    <source>
        <dbReference type="EMBL" id="PWG00571.1"/>
    </source>
</evidence>
<protein>
    <submittedName>
        <fullName evidence="10">Phosphoribosylaminoimidazole carboxylase</fullName>
    </submittedName>
</protein>
<evidence type="ECO:0000256" key="5">
    <source>
        <dbReference type="ARBA" id="ARBA00022840"/>
    </source>
</evidence>
<keyword evidence="5 8" id="KW-0067">ATP-binding</keyword>
<evidence type="ECO:0000256" key="4">
    <source>
        <dbReference type="ARBA" id="ARBA00022755"/>
    </source>
</evidence>
<evidence type="ECO:0000256" key="6">
    <source>
        <dbReference type="ARBA" id="ARBA00023211"/>
    </source>
</evidence>
<dbReference type="InterPro" id="IPR054350">
    <property type="entry name" value="PurT/PurK_preATP-grasp"/>
</dbReference>
<sequence>MLVSTAHRIGLRVGVYGSDETREEMKLADFKVVGNGWDKEKLQRFAESCDLITYDSERVNLDVIQYLAKFTAVPQGTDMLEIMQDRLLERAFFEQLNVNIAPYATIITLDDIYQSVDSIGYPCILKPIQKDWSTDRQLVIRRQTDIAKAAGLVGQGTYILESLLPFDRELSLLVARGQDGTTQLYPVTEVVTRDGQLHESFVPVDLDANTEQEIQRIGQEVAANVHYAGVFEVAFYLTQNGALYVDKIISAPSSAGYIFSETAAVSEFENHLRAVCGLPLMTTKQLTPAVLVTFKQSQLDAIRTQWLLKDNWHFCFYHLPRPKDDDRIGYIMVETDSVSQTLDKIEDTGLWADDQQEEQPAETD</sequence>
<gene>
    <name evidence="10" type="ORF">DCM90_03055</name>
</gene>
<dbReference type="SUPFAM" id="SSF56059">
    <property type="entry name" value="Glutathione synthetase ATP-binding domain-like"/>
    <property type="match status" value="1"/>
</dbReference>
<dbReference type="Proteomes" id="UP000245080">
    <property type="component" value="Unassembled WGS sequence"/>
</dbReference>
<reference evidence="10 11" key="1">
    <citation type="journal article" date="2018" name="Int. J. Syst. Evol. Microbiol.">
        <title>Lactobacillus bambusae sp. nov., isolated from a traditional fermented Ma-bamboo shoots of Taiwan.</title>
        <authorList>
            <person name="Wang L.-T."/>
        </authorList>
    </citation>
    <scope>NUCLEOTIDE SEQUENCE [LARGE SCALE GENOMIC DNA]</scope>
    <source>
        <strain evidence="10 11">BS-W1</strain>
    </source>
</reference>
<dbReference type="EMBL" id="QCXQ01000002">
    <property type="protein sequence ID" value="PWG00571.1"/>
    <property type="molecule type" value="Genomic_DNA"/>
</dbReference>
<feature type="domain" description="ATP-grasp" evidence="9">
    <location>
        <begin position="90"/>
        <end position="276"/>
    </location>
</feature>
<dbReference type="Pfam" id="PF02222">
    <property type="entry name" value="ATP-grasp"/>
    <property type="match status" value="1"/>
</dbReference>
<dbReference type="Gene3D" id="3.30.1490.20">
    <property type="entry name" value="ATP-grasp fold, A domain"/>
    <property type="match status" value="1"/>
</dbReference>
<dbReference type="GO" id="GO:0005524">
    <property type="term" value="F:ATP binding"/>
    <property type="evidence" value="ECO:0007669"/>
    <property type="project" value="UniProtKB-UniRule"/>
</dbReference>
<dbReference type="InterPro" id="IPR003135">
    <property type="entry name" value="ATP-grasp_carboxylate-amine"/>
</dbReference>
<dbReference type="InterPro" id="IPR011761">
    <property type="entry name" value="ATP-grasp"/>
</dbReference>
<comment type="cofactor">
    <cofactor evidence="1">
        <name>Mn(2+)</name>
        <dbReference type="ChEBI" id="CHEBI:29035"/>
    </cofactor>
</comment>
<evidence type="ECO:0000256" key="2">
    <source>
        <dbReference type="ARBA" id="ARBA00001946"/>
    </source>
</evidence>
<dbReference type="PANTHER" id="PTHR11609">
    <property type="entry name" value="PURINE BIOSYNTHESIS PROTEIN 6/7, PUR6/7"/>
    <property type="match status" value="1"/>
</dbReference>
<keyword evidence="11" id="KW-1185">Reference proteome</keyword>
<evidence type="ECO:0000256" key="7">
    <source>
        <dbReference type="ARBA" id="ARBA00025704"/>
    </source>
</evidence>